<evidence type="ECO:0000313" key="2">
    <source>
        <dbReference type="Proteomes" id="UP000828048"/>
    </source>
</evidence>
<accession>A0ACB7YPY2</accession>
<protein>
    <submittedName>
        <fullName evidence="1">Uncharacterized protein</fullName>
    </submittedName>
</protein>
<gene>
    <name evidence="1" type="ORF">Vadar_022577</name>
</gene>
<keyword evidence="2" id="KW-1185">Reference proteome</keyword>
<sequence length="591" mass="66267">MVAFCSYRIISSCLLLCICLRAVVFENLRIFAKVPWRLHPPVNSTFKSVDYPPCCLGSIKEGAGSSLLVLQDCSVRDASLQNSDEANASGETQKMLGEMAAVCGTSLLVAEDTLEGRACSGVELESREQEVKNKMENLDELIAEQSVMKAGSAAEPQGKDFQWRDMDELNVFHNAVQDVHSVKEIQDKSRIFSKEDKASYDAYGNCTSVENLESDNLEIHANMKEAISSSSQLGGMTDDVSLAVVGKDGPQQMLQPPLEGGSISNFGEKKLLVLDVNGLLVDIVSHVLEGYDPDKTISGKAVFKRPFCDDFLQFCFERFHVGIWSSRTKKNLDSVLEFLMGELKSNLLFCWACTAVFPYPYQYKDVKDNSLGPGGDLRVYLEGLASANNVQRYVELNPFGQRPITETNLSWKFYRKVINASASQAEEEADNSSADQQRLTPNDQVMDFDGRLPSNVPHDQGVGFDRRDPVIATPKMSPETIHLPPDASSTLYVEGLPPDSTRREVAHIFRHFAGYKDVRLVRREYRRRGYYYPFIIGFVEFIDPACATTALNALDGYMVDENDPYSAYLRLEYSRSASEYRAKRQCRYYDR</sequence>
<name>A0ACB7YPY2_9ERIC</name>
<comment type="caution">
    <text evidence="1">The sequence shown here is derived from an EMBL/GenBank/DDBJ whole genome shotgun (WGS) entry which is preliminary data.</text>
</comment>
<dbReference type="Proteomes" id="UP000828048">
    <property type="component" value="Chromosome 11"/>
</dbReference>
<organism evidence="1 2">
    <name type="scientific">Vaccinium darrowii</name>
    <dbReference type="NCBI Taxonomy" id="229202"/>
    <lineage>
        <taxon>Eukaryota</taxon>
        <taxon>Viridiplantae</taxon>
        <taxon>Streptophyta</taxon>
        <taxon>Embryophyta</taxon>
        <taxon>Tracheophyta</taxon>
        <taxon>Spermatophyta</taxon>
        <taxon>Magnoliopsida</taxon>
        <taxon>eudicotyledons</taxon>
        <taxon>Gunneridae</taxon>
        <taxon>Pentapetalae</taxon>
        <taxon>asterids</taxon>
        <taxon>Ericales</taxon>
        <taxon>Ericaceae</taxon>
        <taxon>Vaccinioideae</taxon>
        <taxon>Vaccinieae</taxon>
        <taxon>Vaccinium</taxon>
    </lineage>
</organism>
<proteinExistence type="predicted"/>
<dbReference type="EMBL" id="CM037161">
    <property type="protein sequence ID" value="KAH7855224.1"/>
    <property type="molecule type" value="Genomic_DNA"/>
</dbReference>
<reference evidence="1 2" key="1">
    <citation type="journal article" date="2021" name="Hortic Res">
        <title>High-quality reference genome and annotation aids understanding of berry development for evergreen blueberry (Vaccinium darrowii).</title>
        <authorList>
            <person name="Yu J."/>
            <person name="Hulse-Kemp A.M."/>
            <person name="Babiker E."/>
            <person name="Staton M."/>
        </authorList>
    </citation>
    <scope>NUCLEOTIDE SEQUENCE [LARGE SCALE GENOMIC DNA]</scope>
    <source>
        <strain evidence="2">cv. NJ 8807/NJ 8810</strain>
        <tissue evidence="1">Young leaf</tissue>
    </source>
</reference>
<evidence type="ECO:0000313" key="1">
    <source>
        <dbReference type="EMBL" id="KAH7855224.1"/>
    </source>
</evidence>